<reference evidence="3" key="1">
    <citation type="submission" date="2022-11" db="UniProtKB">
        <authorList>
            <consortium name="WormBaseParasite"/>
        </authorList>
    </citation>
    <scope>IDENTIFICATION</scope>
</reference>
<dbReference type="Proteomes" id="UP000887572">
    <property type="component" value="Unplaced"/>
</dbReference>
<feature type="region of interest" description="Disordered" evidence="1">
    <location>
        <begin position="443"/>
        <end position="476"/>
    </location>
</feature>
<evidence type="ECO:0000313" key="2">
    <source>
        <dbReference type="Proteomes" id="UP000887572"/>
    </source>
</evidence>
<dbReference type="WBParaSite" id="Gr19_v10_g17190.t1">
    <property type="protein sequence ID" value="Gr19_v10_g17190.t1"/>
    <property type="gene ID" value="Gr19_v10_g17190"/>
</dbReference>
<dbReference type="AlphaFoldDB" id="A0A914HJG0"/>
<keyword evidence="2" id="KW-1185">Reference proteome</keyword>
<accession>A0A914HJG0</accession>
<sequence>MNECIHSIVLSPNCNLLPPNPSHQNPSADHIVVFHPIIALLKGKEPSGRRIPSSTSTDSSADQLIRSKALRTFTGYSCTKRLLNMSKCRKASPVRLGSLLMLLPLPFLLLLNNDQQTLAHQQQTEERRPPTTSEEDGDELYILLDEISVFSCKGVKNDIKLTEEDVQIVNERGNKVYFIKAPGNYSISFKRISVLNSLAHLSGELGITLQVPILEGPAGIRFDVPYTMVPETGLLNQQCDEFSGIVERDKRQYCRYCDLCGLTDQIERGLTRPDSGGHPFLPALAAGEETPFGPRCGKIDARTYEFRRTLNLPGRRELEQKARQKISGVDAEIRKRLNKGRGRFQVFLNLISSDQPPITQKAWFDGSEQCRCCGRDRDPNCRSVLSFLYCNVEDCKSAYAQQCLHNSARIVACYTVEFNYRMTTRREEVQVFLRENNYPDQDAPGAAAPSLAPIPTLSANGLPSPEAPPPSPRLNVIGDEQRARQPKELSGRCVTQMETRLTHLRRYCTIFWNEKLCCSHCPGVC</sequence>
<evidence type="ECO:0000256" key="1">
    <source>
        <dbReference type="SAM" id="MobiDB-lite"/>
    </source>
</evidence>
<organism evidence="2 3">
    <name type="scientific">Globodera rostochiensis</name>
    <name type="common">Golden nematode worm</name>
    <name type="synonym">Heterodera rostochiensis</name>
    <dbReference type="NCBI Taxonomy" id="31243"/>
    <lineage>
        <taxon>Eukaryota</taxon>
        <taxon>Metazoa</taxon>
        <taxon>Ecdysozoa</taxon>
        <taxon>Nematoda</taxon>
        <taxon>Chromadorea</taxon>
        <taxon>Rhabditida</taxon>
        <taxon>Tylenchina</taxon>
        <taxon>Tylenchomorpha</taxon>
        <taxon>Tylenchoidea</taxon>
        <taxon>Heteroderidae</taxon>
        <taxon>Heteroderinae</taxon>
        <taxon>Globodera</taxon>
    </lineage>
</organism>
<name>A0A914HJG0_GLORO</name>
<evidence type="ECO:0000313" key="3">
    <source>
        <dbReference type="WBParaSite" id="Gr19_v10_g17190.t1"/>
    </source>
</evidence>
<proteinExistence type="predicted"/>
<protein>
    <submittedName>
        <fullName evidence="3">Uncharacterized protein</fullName>
    </submittedName>
</protein>